<dbReference type="AlphaFoldDB" id="A0A378B5K3"/>
<dbReference type="EMBL" id="UGMD01000002">
    <property type="protein sequence ID" value="STV27941.1"/>
    <property type="molecule type" value="Genomic_DNA"/>
</dbReference>
<feature type="region of interest" description="Disordered" evidence="1">
    <location>
        <begin position="255"/>
        <end position="291"/>
    </location>
</feature>
<accession>A0A378B5K3</accession>
<dbReference type="Gene3D" id="2.30.40.10">
    <property type="entry name" value="Urease, subunit C, domain 1"/>
    <property type="match status" value="1"/>
</dbReference>
<proteinExistence type="predicted"/>
<evidence type="ECO:0000313" key="4">
    <source>
        <dbReference type="Proteomes" id="UP000255192"/>
    </source>
</evidence>
<dbReference type="GO" id="GO:0016810">
    <property type="term" value="F:hydrolase activity, acting on carbon-nitrogen (but not peptide) bonds"/>
    <property type="evidence" value="ECO:0007669"/>
    <property type="project" value="InterPro"/>
</dbReference>
<reference evidence="3 4" key="1">
    <citation type="submission" date="2018-06" db="EMBL/GenBank/DDBJ databases">
        <authorList>
            <consortium name="Pathogen Informatics"/>
            <person name="Doyle S."/>
        </authorList>
    </citation>
    <scope>NUCLEOTIDE SEQUENCE [LARGE SCALE GENOMIC DNA]</scope>
    <source>
        <strain evidence="3 4">NCTC204</strain>
    </source>
</reference>
<protein>
    <submittedName>
        <fullName evidence="3">Amidohydrolase</fullName>
        <ecNumber evidence="3">3.5.1.91</ecNumber>
    </submittedName>
</protein>
<evidence type="ECO:0000313" key="3">
    <source>
        <dbReference type="EMBL" id="STV27941.1"/>
    </source>
</evidence>
<feature type="domain" description="Amidohydrolase 3" evidence="2">
    <location>
        <begin position="54"/>
        <end position="239"/>
    </location>
</feature>
<dbReference type="Gene3D" id="3.10.310.70">
    <property type="match status" value="1"/>
</dbReference>
<dbReference type="EC" id="3.5.1.91" evidence="3"/>
<dbReference type="InterPro" id="IPR013108">
    <property type="entry name" value="Amidohydro_3"/>
</dbReference>
<dbReference type="Proteomes" id="UP000255192">
    <property type="component" value="Unassembled WGS sequence"/>
</dbReference>
<evidence type="ECO:0000256" key="1">
    <source>
        <dbReference type="SAM" id="MobiDB-lite"/>
    </source>
</evidence>
<dbReference type="PANTHER" id="PTHR22642:SF2">
    <property type="entry name" value="PROTEIN LONG AFTER FAR-RED 3"/>
    <property type="match status" value="1"/>
</dbReference>
<organism evidence="3 4">
    <name type="scientific">Klebsiella pneumoniae</name>
    <dbReference type="NCBI Taxonomy" id="573"/>
    <lineage>
        <taxon>Bacteria</taxon>
        <taxon>Pseudomonadati</taxon>
        <taxon>Pseudomonadota</taxon>
        <taxon>Gammaproteobacteria</taxon>
        <taxon>Enterobacterales</taxon>
        <taxon>Enterobacteriaceae</taxon>
        <taxon>Klebsiella/Raoultella group</taxon>
        <taxon>Klebsiella</taxon>
        <taxon>Klebsiella pneumoniae complex</taxon>
    </lineage>
</organism>
<dbReference type="PANTHER" id="PTHR22642">
    <property type="entry name" value="IMIDAZOLONEPROPIONASE"/>
    <property type="match status" value="1"/>
</dbReference>
<evidence type="ECO:0000259" key="2">
    <source>
        <dbReference type="Pfam" id="PF07969"/>
    </source>
</evidence>
<name>A0A378B5K3_KLEPN</name>
<gene>
    <name evidence="3" type="primary">nfdA_3</name>
    <name evidence="3" type="ORF">NCTC204_05220</name>
</gene>
<sequence>MDNVVYADCVLINGKVATVDAHFSFKRAIAVKQGWIINVGEDQEIQQHIGPQTQVIDLGGKLILPAAHDSHIHIGWLADSWHCLNCQDVRSLAVLRERLRDQAARTPAGAWIRVCGLDPNAIKECAAEQRSLTRWDIDDVTADHPTLLALWDGHSCIVNSRALALSGLDASTPDPLGGHLGRTASGELDGNFIDLPALHLASGTMPRLTVAALKENLLAAQRLMNSEGYASYTEGAMGPGKTRARWALRGIAPSPPTMNCRMKENSPPGYPSPFTPRAGRSVLRHPEARSG</sequence>
<dbReference type="Pfam" id="PF07969">
    <property type="entry name" value="Amidohydro_3"/>
    <property type="match status" value="1"/>
</dbReference>
<keyword evidence="3" id="KW-0378">Hydrolase</keyword>
<dbReference type="InterPro" id="IPR011059">
    <property type="entry name" value="Metal-dep_hydrolase_composite"/>
</dbReference>
<dbReference type="SUPFAM" id="SSF51338">
    <property type="entry name" value="Composite domain of metallo-dependent hydrolases"/>
    <property type="match status" value="1"/>
</dbReference>